<protein>
    <submittedName>
        <fullName evidence="2">DUF3868 domain-containing protein</fullName>
    </submittedName>
</protein>
<reference evidence="3" key="1">
    <citation type="submission" date="2019-02" db="EMBL/GenBank/DDBJ databases">
        <title>Isolation and identification of novel species under the genus Muribaculum.</title>
        <authorList>
            <person name="Miyake S."/>
            <person name="Ding Y."/>
            <person name="Low A."/>
            <person name="Soh M."/>
            <person name="Seedorf H."/>
        </authorList>
    </citation>
    <scope>NUCLEOTIDE SEQUENCE [LARGE SCALE GENOMIC DNA]</scope>
    <source>
        <strain evidence="3">H5</strain>
    </source>
</reference>
<evidence type="ECO:0000313" key="2">
    <source>
        <dbReference type="EMBL" id="QCD41263.1"/>
    </source>
</evidence>
<dbReference type="InterPro" id="IPR024480">
    <property type="entry name" value="DUF3868"/>
</dbReference>
<sequence length="548" mass="62317">MGTHDLRCLSVRQMRHKKAFRQTPQLLRPDKSRYQSHLHILNPSYMRTMKRIASILCAFAVATPALMAFKSTADSTDIKLYDINVAVDEAAAKVRIDIDLDIEKYSVNSEREIIFTPVIVADNLSDSLALDPIVIAGRNRWFHYLRDGELEDPLTPIYRAGKKNAHAVYTREVPFASWMEQSTVEMRAESANCCDAPDRLTGPSPSGNIPLAHIDVTRPAFNPDFVYAPPVDAGPVIKSLSGSAFITFIVNRTELEPDYMINPQELRKIYNSIQYVKDDKDATITHVHIKGFASPEGPYDNNVRLAKGRTETLRRHVRDLYHFPDTVVTSSYDPEDWAGLRNYLTDSLDFPIEHRREIIDIVDGPLGYDARDREIKVRFPKDYAIILKEIYPWLRHSDYTVEYAIKTYTDINEIRHAFETDPTRLRNVDFYTLAQTFPEGSDEYCKVFETAVEVYPDDPMLNLNAANNDMKRGQLDEAQSHLLKAGNTPEAHYARAILAAKRSDYTEAVKRFKAAADAGMDGCDTLINQIGELNTYHPVTYLIKPSSK</sequence>
<evidence type="ECO:0000259" key="1">
    <source>
        <dbReference type="Pfam" id="PF12984"/>
    </source>
</evidence>
<evidence type="ECO:0000313" key="3">
    <source>
        <dbReference type="Proteomes" id="UP000297149"/>
    </source>
</evidence>
<gene>
    <name evidence="2" type="ORF">E7747_02410</name>
</gene>
<organism evidence="2 3">
    <name type="scientific">Duncaniella dubosii</name>
    <dbReference type="NCBI Taxonomy" id="2518971"/>
    <lineage>
        <taxon>Bacteria</taxon>
        <taxon>Pseudomonadati</taxon>
        <taxon>Bacteroidota</taxon>
        <taxon>Bacteroidia</taxon>
        <taxon>Bacteroidales</taxon>
        <taxon>Muribaculaceae</taxon>
        <taxon>Duncaniella</taxon>
    </lineage>
</organism>
<dbReference type="KEGG" id="ddb:E7747_02410"/>
<dbReference type="EMBL" id="CP039396">
    <property type="protein sequence ID" value="QCD41263.1"/>
    <property type="molecule type" value="Genomic_DNA"/>
</dbReference>
<accession>A0A4P7W0A9</accession>
<name>A0A4P7W0A9_9BACT</name>
<dbReference type="AlphaFoldDB" id="A0A4P7W0A9"/>
<dbReference type="Gene3D" id="1.25.40.10">
    <property type="entry name" value="Tetratricopeptide repeat domain"/>
    <property type="match status" value="1"/>
</dbReference>
<dbReference type="Pfam" id="PF12984">
    <property type="entry name" value="DUF3868"/>
    <property type="match status" value="1"/>
</dbReference>
<feature type="domain" description="DUF3868" evidence="1">
    <location>
        <begin position="55"/>
        <end position="148"/>
    </location>
</feature>
<proteinExistence type="predicted"/>
<dbReference type="Proteomes" id="UP000297149">
    <property type="component" value="Chromosome"/>
</dbReference>
<dbReference type="SUPFAM" id="SSF48452">
    <property type="entry name" value="TPR-like"/>
    <property type="match status" value="1"/>
</dbReference>
<keyword evidence="3" id="KW-1185">Reference proteome</keyword>
<dbReference type="InterPro" id="IPR011990">
    <property type="entry name" value="TPR-like_helical_dom_sf"/>
</dbReference>